<reference evidence="1" key="1">
    <citation type="submission" date="2024-03" db="EMBL/GenBank/DDBJ databases">
        <title>Complete genome sequence of Sulfurisphaera javensis strain KD-1.</title>
        <authorList>
            <person name="Sakai H."/>
            <person name="Nur N."/>
            <person name="Suwanto A."/>
            <person name="Kurosawa N."/>
        </authorList>
    </citation>
    <scope>NUCLEOTIDE SEQUENCE</scope>
    <source>
        <strain evidence="1">KD-1</strain>
    </source>
</reference>
<accession>A0AAT9GQB8</accession>
<gene>
    <name evidence="1" type="ORF">SJAV_07750</name>
</gene>
<organism evidence="1">
    <name type="scientific">Sulfurisphaera javensis</name>
    <dbReference type="NCBI Taxonomy" id="2049879"/>
    <lineage>
        <taxon>Archaea</taxon>
        <taxon>Thermoproteota</taxon>
        <taxon>Thermoprotei</taxon>
        <taxon>Sulfolobales</taxon>
        <taxon>Sulfolobaceae</taxon>
        <taxon>Sulfurisphaera</taxon>
    </lineage>
</organism>
<protein>
    <submittedName>
        <fullName evidence="1">Uncharacterized protein</fullName>
    </submittedName>
</protein>
<dbReference type="EMBL" id="AP031322">
    <property type="protein sequence ID" value="BFH72831.1"/>
    <property type="molecule type" value="Genomic_DNA"/>
</dbReference>
<name>A0AAT9GQB8_9CREN</name>
<dbReference type="GeneID" id="92353707"/>
<proteinExistence type="predicted"/>
<evidence type="ECO:0000313" key="1">
    <source>
        <dbReference type="EMBL" id="BFH72831.1"/>
    </source>
</evidence>
<dbReference type="KEGG" id="sjv:SJAV_07750"/>
<dbReference type="RefSeq" id="WP_369611027.1">
    <property type="nucleotide sequence ID" value="NZ_AP031322.1"/>
</dbReference>
<sequence length="142" mass="16584">MGYTIKDLLDENGNIRKLPKGFSTIEIKGPNRVLIFNDKFSILLVRVYKNIFASRISTRKTVLYKFLKTDDEIITEEGKINVGREDYLRKALDKVIKEIEENFETEKAKDVLFYLYLIRGCIKGDKSSCNELQDLVYFETVK</sequence>
<dbReference type="AlphaFoldDB" id="A0AAT9GQB8"/>